<name>A0A5B9DCV0_9ARCH</name>
<keyword evidence="2" id="KW-0456">Lyase</keyword>
<evidence type="ECO:0000313" key="2">
    <source>
        <dbReference type="EMBL" id="QEE16536.1"/>
    </source>
</evidence>
<dbReference type="GO" id="GO:0008838">
    <property type="term" value="F:diaminopropionate ammonia-lyase activity"/>
    <property type="evidence" value="ECO:0007669"/>
    <property type="project" value="InterPro"/>
</dbReference>
<keyword evidence="3" id="KW-1185">Reference proteome</keyword>
<sequence length="388" mass="43311">MSVFLNKRAKGKLRIEKPSQKPFLFHQKLPEYKITPLISLKSLAKNLKIGNIWVKDESNRLGLPAFKILGASWAVYRNIEEKFNIHSENNENFPEFIKKIKKIPSITLITATDGNHGRAVARIAKLYSWNAKIFMPEGSKEARINAILSEGAQVIIVKGDYDLAVQEAAKLESKLNWVIQDTAYENYEKIPKWIIEGYSTLCWEIDNQLSHSKIDLIFIQIGVGSLASAIIKFYKHENYNESPKILGIEPLGVACAKESVKAGKIVTINGPYNSIMAGLNCGTISKISWPLILAGIDGFIEVSNDFAIKGMKTFSNDGIISGETGASGLGGLLELTEQDNGKLFRHQFNLNENSNVLIFSTEGATDPDFYNNEIKKSNIFEKKYLKSC</sequence>
<dbReference type="KEGG" id="psyt:DSAG12_02366"/>
<evidence type="ECO:0000313" key="3">
    <source>
        <dbReference type="Proteomes" id="UP000321408"/>
    </source>
</evidence>
<accession>A0A5B9DCV0</accession>
<dbReference type="RefSeq" id="WP_162306694.1">
    <property type="nucleotide sequence ID" value="NZ_CP042905.2"/>
</dbReference>
<dbReference type="Proteomes" id="UP000321408">
    <property type="component" value="Chromosome"/>
</dbReference>
<reference evidence="2 3" key="1">
    <citation type="journal article" date="2020" name="Nature">
        <title>Isolation of an archaeon at the prokaryote-eukaryote interface.</title>
        <authorList>
            <person name="Imachi H."/>
            <person name="Nobu M.K."/>
            <person name="Nakahara N."/>
            <person name="Morono Y."/>
            <person name="Ogawara M."/>
            <person name="Takaki Y."/>
            <person name="Takano Y."/>
            <person name="Uematsu K."/>
            <person name="Ikuta T."/>
            <person name="Ito M."/>
            <person name="Matsui Y."/>
            <person name="Miyazaki M."/>
            <person name="Murata K."/>
            <person name="Saito Y."/>
            <person name="Sakai S."/>
            <person name="Song C."/>
            <person name="Tasumi E."/>
            <person name="Yamanaka Y."/>
            <person name="Yamaguchi T."/>
            <person name="Kamagata Y."/>
            <person name="Tamaki H."/>
            <person name="Takai K."/>
        </authorList>
    </citation>
    <scope>NUCLEOTIDE SEQUENCE [LARGE SCALE GENOMIC DNA]</scope>
    <source>
        <strain evidence="2 3">MK-D1</strain>
    </source>
</reference>
<organism evidence="2 3">
    <name type="scientific">Promethearchaeum syntrophicum</name>
    <dbReference type="NCBI Taxonomy" id="2594042"/>
    <lineage>
        <taxon>Archaea</taxon>
        <taxon>Promethearchaeati</taxon>
        <taxon>Promethearchaeota</taxon>
        <taxon>Promethearchaeia</taxon>
        <taxon>Promethearchaeales</taxon>
        <taxon>Promethearchaeaceae</taxon>
        <taxon>Promethearchaeum</taxon>
    </lineage>
</organism>
<dbReference type="AlphaFoldDB" id="A0A5B9DCV0"/>
<dbReference type="EC" id="4.3.1.15" evidence="2"/>
<dbReference type="EMBL" id="CP042905">
    <property type="protein sequence ID" value="QEE16536.1"/>
    <property type="molecule type" value="Genomic_DNA"/>
</dbReference>
<dbReference type="NCBIfam" id="NF006058">
    <property type="entry name" value="PRK08206.1"/>
    <property type="match status" value="1"/>
</dbReference>
<dbReference type="SUPFAM" id="SSF53686">
    <property type="entry name" value="Tryptophan synthase beta subunit-like PLP-dependent enzymes"/>
    <property type="match status" value="1"/>
</dbReference>
<protein>
    <submittedName>
        <fullName evidence="2">Diaminopropionate ammonia-lyase</fullName>
        <ecNumber evidence="2">4.3.1.15</ecNumber>
    </submittedName>
</protein>
<dbReference type="InterPro" id="IPR001926">
    <property type="entry name" value="TrpB-like_PALP"/>
</dbReference>
<dbReference type="PANTHER" id="PTHR42937">
    <property type="match status" value="1"/>
</dbReference>
<feature type="domain" description="Tryptophan synthase beta chain-like PALP" evidence="1">
    <location>
        <begin position="31"/>
        <end position="337"/>
    </location>
</feature>
<dbReference type="GO" id="GO:0030170">
    <property type="term" value="F:pyridoxal phosphate binding"/>
    <property type="evidence" value="ECO:0007669"/>
    <property type="project" value="InterPro"/>
</dbReference>
<dbReference type="PANTHER" id="PTHR42937:SF1">
    <property type="entry name" value="DIAMINOPROPIONATE AMMONIA-LYASE"/>
    <property type="match status" value="1"/>
</dbReference>
<dbReference type="InterPro" id="IPR010081">
    <property type="entry name" value="DiNH2opropionate_NH3_lyase"/>
</dbReference>
<dbReference type="GO" id="GO:0004795">
    <property type="term" value="F:threonine synthase activity"/>
    <property type="evidence" value="ECO:0007669"/>
    <property type="project" value="UniProtKB-EC"/>
</dbReference>
<proteinExistence type="predicted"/>
<evidence type="ECO:0000259" key="1">
    <source>
        <dbReference type="Pfam" id="PF00291"/>
    </source>
</evidence>
<dbReference type="GeneID" id="41330354"/>
<dbReference type="InterPro" id="IPR036052">
    <property type="entry name" value="TrpB-like_PALP_sf"/>
</dbReference>
<dbReference type="Gene3D" id="3.40.50.1100">
    <property type="match status" value="2"/>
</dbReference>
<dbReference type="NCBIfam" id="TIGR01747">
    <property type="entry name" value="diampropi_NH3ly"/>
    <property type="match status" value="1"/>
</dbReference>
<dbReference type="Pfam" id="PF00291">
    <property type="entry name" value="PALP"/>
    <property type="match status" value="1"/>
</dbReference>
<reference evidence="2 3" key="2">
    <citation type="journal article" date="2024" name="Int. J. Syst. Evol. Microbiol.">
        <title>Promethearchaeum syntrophicum gen. nov., sp. nov., an anaerobic, obligately syntrophic archaeon, the first isolate of the lineage 'Asgard' archaea, and proposal of the new archaeal phylum Promethearchaeota phyl. nov. and kingdom Promethearchaeati regn. nov.</title>
        <authorList>
            <person name="Imachi H."/>
            <person name="Nobu M.K."/>
            <person name="Kato S."/>
            <person name="Takaki Y."/>
            <person name="Miyazaki M."/>
            <person name="Miyata M."/>
            <person name="Ogawara M."/>
            <person name="Saito Y."/>
            <person name="Sakai S."/>
            <person name="Tahara Y.O."/>
            <person name="Takano Y."/>
            <person name="Tasumi E."/>
            <person name="Uematsu K."/>
            <person name="Yoshimura T."/>
            <person name="Itoh T."/>
            <person name="Ohkuma M."/>
            <person name="Takai K."/>
        </authorList>
    </citation>
    <scope>NUCLEOTIDE SEQUENCE [LARGE SCALE GENOMIC DNA]</scope>
    <source>
        <strain evidence="2 3">MK-D1</strain>
    </source>
</reference>
<gene>
    <name evidence="2" type="ORF">DSAG12_02366</name>
</gene>